<organism evidence="3 4">
    <name type="scientific">Papaver nudicaule</name>
    <name type="common">Iceland poppy</name>
    <dbReference type="NCBI Taxonomy" id="74823"/>
    <lineage>
        <taxon>Eukaryota</taxon>
        <taxon>Viridiplantae</taxon>
        <taxon>Streptophyta</taxon>
        <taxon>Embryophyta</taxon>
        <taxon>Tracheophyta</taxon>
        <taxon>Spermatophyta</taxon>
        <taxon>Magnoliopsida</taxon>
        <taxon>Ranunculales</taxon>
        <taxon>Papaveraceae</taxon>
        <taxon>Papaveroideae</taxon>
        <taxon>Papaver</taxon>
    </lineage>
</organism>
<evidence type="ECO:0000313" key="3">
    <source>
        <dbReference type="EMBL" id="MCL7043336.1"/>
    </source>
</evidence>
<dbReference type="Proteomes" id="UP001177140">
    <property type="component" value="Unassembled WGS sequence"/>
</dbReference>
<keyword evidence="4" id="KW-1185">Reference proteome</keyword>
<dbReference type="PROSITE" id="PS51257">
    <property type="entry name" value="PROKAR_LIPOPROTEIN"/>
    <property type="match status" value="1"/>
</dbReference>
<gene>
    <name evidence="3" type="ORF">MKW94_016613</name>
</gene>
<feature type="transmembrane region" description="Helical" evidence="2">
    <location>
        <begin position="7"/>
        <end position="26"/>
    </location>
</feature>
<dbReference type="AlphaFoldDB" id="A0AA42AY43"/>
<evidence type="ECO:0000256" key="1">
    <source>
        <dbReference type="SAM" id="MobiDB-lite"/>
    </source>
</evidence>
<evidence type="ECO:0000313" key="4">
    <source>
        <dbReference type="Proteomes" id="UP001177140"/>
    </source>
</evidence>
<dbReference type="EMBL" id="JAJJMA010245493">
    <property type="protein sequence ID" value="MCL7043336.1"/>
    <property type="molecule type" value="Genomic_DNA"/>
</dbReference>
<keyword evidence="2" id="KW-0472">Membrane</keyword>
<proteinExistence type="predicted"/>
<name>A0AA42AY43_PAPNU</name>
<feature type="compositionally biased region" description="Low complexity" evidence="1">
    <location>
        <begin position="54"/>
        <end position="95"/>
    </location>
</feature>
<feature type="region of interest" description="Disordered" evidence="1">
    <location>
        <begin position="35"/>
        <end position="95"/>
    </location>
</feature>
<evidence type="ECO:0000256" key="2">
    <source>
        <dbReference type="SAM" id="Phobius"/>
    </source>
</evidence>
<keyword evidence="2" id="KW-0812">Transmembrane</keyword>
<accession>A0AA42AY43</accession>
<reference evidence="3" key="1">
    <citation type="submission" date="2022-03" db="EMBL/GenBank/DDBJ databases">
        <title>A functionally conserved STORR gene fusion in Papaver species that diverged 16.8 million years ago.</title>
        <authorList>
            <person name="Catania T."/>
        </authorList>
    </citation>
    <scope>NUCLEOTIDE SEQUENCE</scope>
    <source>
        <strain evidence="3">S-191538</strain>
    </source>
</reference>
<protein>
    <submittedName>
        <fullName evidence="3">Uncharacterized protein</fullName>
    </submittedName>
</protein>
<keyword evidence="2" id="KW-1133">Transmembrane helix</keyword>
<comment type="caution">
    <text evidence="3">The sequence shown here is derived from an EMBL/GenBank/DDBJ whole genome shotgun (WGS) entry which is preliminary data.</text>
</comment>
<sequence>MIMKIKIAGFIFLYLVIISCFIRISAGCGDPINSSNSTGGGGGGRRGRGFIKITTPTNSSNSTVGNNNSTGNGTNSTGNSNNCTIKSSNSTSSDTGSIMINQRKGTGAIFSFVSLIAIALIQY</sequence>